<keyword evidence="2" id="KW-1133">Transmembrane helix</keyword>
<keyword evidence="2" id="KW-0812">Transmembrane</keyword>
<dbReference type="PRINTS" id="PR00702">
    <property type="entry name" value="ACRIFLAVINRP"/>
</dbReference>
<dbReference type="EMBL" id="JMQA01000008">
    <property type="protein sequence ID" value="KFN11544.1"/>
    <property type="molecule type" value="Genomic_DNA"/>
</dbReference>
<keyword evidence="2" id="KW-0472">Membrane</keyword>
<proteinExistence type="predicted"/>
<dbReference type="Gene3D" id="3.30.70.1320">
    <property type="entry name" value="Multidrug efflux transporter AcrB pore domain like"/>
    <property type="match status" value="1"/>
</dbReference>
<feature type="transmembrane region" description="Helical" evidence="2">
    <location>
        <begin position="888"/>
        <end position="907"/>
    </location>
</feature>
<dbReference type="Pfam" id="PF00873">
    <property type="entry name" value="ACR_tran"/>
    <property type="match status" value="1"/>
</dbReference>
<dbReference type="Gene3D" id="3.30.70.1440">
    <property type="entry name" value="Multidrug efflux transporter AcrB pore domain"/>
    <property type="match status" value="1"/>
</dbReference>
<dbReference type="GO" id="GO:0042910">
    <property type="term" value="F:xenobiotic transmembrane transporter activity"/>
    <property type="evidence" value="ECO:0007669"/>
    <property type="project" value="TreeGrafter"/>
</dbReference>
<dbReference type="AlphaFoldDB" id="A0A090ZJN1"/>
<dbReference type="InterPro" id="IPR027463">
    <property type="entry name" value="AcrB_DN_DC_subdom"/>
</dbReference>
<feature type="transmembrane region" description="Helical" evidence="2">
    <location>
        <begin position="963"/>
        <end position="985"/>
    </location>
</feature>
<evidence type="ECO:0000313" key="3">
    <source>
        <dbReference type="EMBL" id="KFN11544.1"/>
    </source>
</evidence>
<comment type="caution">
    <text evidence="3">The sequence shown here is derived from an EMBL/GenBank/DDBJ whole genome shotgun (WGS) entry which is preliminary data.</text>
</comment>
<dbReference type="Proteomes" id="UP000029278">
    <property type="component" value="Unassembled WGS sequence"/>
</dbReference>
<feature type="transmembrane region" description="Helical" evidence="2">
    <location>
        <begin position="913"/>
        <end position="935"/>
    </location>
</feature>
<feature type="region of interest" description="Disordered" evidence="1">
    <location>
        <begin position="1024"/>
        <end position="1049"/>
    </location>
</feature>
<dbReference type="Gene3D" id="3.30.70.1430">
    <property type="entry name" value="Multidrug efflux transporter AcrB pore domain"/>
    <property type="match status" value="2"/>
</dbReference>
<dbReference type="InterPro" id="IPR001036">
    <property type="entry name" value="Acrflvin-R"/>
</dbReference>
<accession>A0A090ZJN1</accession>
<name>A0A090ZJN1_PAEMA</name>
<organism evidence="3 4">
    <name type="scientific">Paenibacillus macerans</name>
    <name type="common">Bacillus macerans</name>
    <dbReference type="NCBI Taxonomy" id="44252"/>
    <lineage>
        <taxon>Bacteria</taxon>
        <taxon>Bacillati</taxon>
        <taxon>Bacillota</taxon>
        <taxon>Bacilli</taxon>
        <taxon>Bacillales</taxon>
        <taxon>Paenibacillaceae</taxon>
        <taxon>Paenibacillus</taxon>
    </lineage>
</organism>
<feature type="transmembrane region" description="Helical" evidence="2">
    <location>
        <begin position="529"/>
        <end position="548"/>
    </location>
</feature>
<protein>
    <submittedName>
        <fullName evidence="3">AcrB/AcrD/AcrF family protein</fullName>
    </submittedName>
</protein>
<dbReference type="Gene3D" id="1.20.1640.10">
    <property type="entry name" value="Multidrug efflux transporter AcrB transmembrane domain"/>
    <property type="match status" value="2"/>
</dbReference>
<dbReference type="PANTHER" id="PTHR32063:SF24">
    <property type="entry name" value="CATION EFFLUX SYSTEM (ACRB_ACRD_ACRF FAMILY)"/>
    <property type="match status" value="1"/>
</dbReference>
<keyword evidence="4" id="KW-1185">Reference proteome</keyword>
<gene>
    <name evidence="3" type="ORF">DJ90_3761</name>
</gene>
<dbReference type="STRING" id="44252.DJ90_3761"/>
<dbReference type="RefSeq" id="WP_063836341.1">
    <property type="nucleotide sequence ID" value="NZ_BGML01000007.1"/>
</dbReference>
<dbReference type="GO" id="GO:0005886">
    <property type="term" value="C:plasma membrane"/>
    <property type="evidence" value="ECO:0007669"/>
    <property type="project" value="TreeGrafter"/>
</dbReference>
<feature type="transmembrane region" description="Helical" evidence="2">
    <location>
        <begin position="334"/>
        <end position="352"/>
    </location>
</feature>
<feature type="transmembrane region" description="Helical" evidence="2">
    <location>
        <begin position="991"/>
        <end position="1017"/>
    </location>
</feature>
<reference evidence="3 4" key="1">
    <citation type="submission" date="2014-04" db="EMBL/GenBank/DDBJ databases">
        <authorList>
            <person name="Bishop-Lilly K.A."/>
            <person name="Broomall S.M."/>
            <person name="Chain P.S."/>
            <person name="Chertkov O."/>
            <person name="Coyne S.R."/>
            <person name="Daligault H.E."/>
            <person name="Davenport K.W."/>
            <person name="Erkkila T."/>
            <person name="Frey K.G."/>
            <person name="Gibbons H.S."/>
            <person name="Gu W."/>
            <person name="Jaissle J."/>
            <person name="Johnson S.L."/>
            <person name="Koroleva G.I."/>
            <person name="Ladner J.T."/>
            <person name="Lo C.-C."/>
            <person name="Minogue T.D."/>
            <person name="Munk C."/>
            <person name="Palacios G.F."/>
            <person name="Redden C.L."/>
            <person name="Rosenzweig C.N."/>
            <person name="Scholz M.B."/>
            <person name="Teshima H."/>
            <person name="Xu Y."/>
        </authorList>
    </citation>
    <scope>NUCLEOTIDE SEQUENCE [LARGE SCALE GENOMIC DNA]</scope>
    <source>
        <strain evidence="3 4">8244</strain>
    </source>
</reference>
<feature type="transmembrane region" description="Helical" evidence="2">
    <location>
        <begin position="862"/>
        <end position="881"/>
    </location>
</feature>
<dbReference type="Gene3D" id="3.30.2090.10">
    <property type="entry name" value="Multidrug efflux transporter AcrB TolC docking domain, DN and DC subdomains"/>
    <property type="match status" value="2"/>
</dbReference>
<evidence type="ECO:0000256" key="1">
    <source>
        <dbReference type="SAM" id="MobiDB-lite"/>
    </source>
</evidence>
<evidence type="ECO:0000256" key="2">
    <source>
        <dbReference type="SAM" id="Phobius"/>
    </source>
</evidence>
<dbReference type="OrthoDB" id="9757876at2"/>
<feature type="transmembrane region" description="Helical" evidence="2">
    <location>
        <begin position="459"/>
        <end position="481"/>
    </location>
</feature>
<dbReference type="PATRIC" id="fig|44252.3.peg.568"/>
<dbReference type="HOGENOM" id="CLU_002755_1_2_9"/>
<feature type="transmembrane region" description="Helical" evidence="2">
    <location>
        <begin position="357"/>
        <end position="376"/>
    </location>
</feature>
<dbReference type="SUPFAM" id="SSF82714">
    <property type="entry name" value="Multidrug efflux transporter AcrB TolC docking domain, DN and DC subdomains"/>
    <property type="match status" value="2"/>
</dbReference>
<feature type="transmembrane region" description="Helical" evidence="2">
    <location>
        <begin position="382"/>
        <end position="401"/>
    </location>
</feature>
<dbReference type="SUPFAM" id="SSF82866">
    <property type="entry name" value="Multidrug efflux transporter AcrB transmembrane domain"/>
    <property type="match status" value="2"/>
</dbReference>
<dbReference type="GeneID" id="77009946"/>
<dbReference type="SUPFAM" id="SSF82693">
    <property type="entry name" value="Multidrug efflux transporter AcrB pore domain, PN1, PN2, PC1 and PC2 subdomains"/>
    <property type="match status" value="2"/>
</dbReference>
<evidence type="ECO:0000313" key="4">
    <source>
        <dbReference type="Proteomes" id="UP000029278"/>
    </source>
</evidence>
<sequence length="1049" mass="114048">MINFLVRKRKITLLFFIMLILVGVYSFTGLARQDMPDAVVKTALVTTVYPGATPEKVEQSVTKVLEQAIKKVDSVENIISTSGSGYSSITVEAYADADAEAAWDELRKNVQDAAADLPDDVNQPVVNDNLASAFVGSYVIYADNREDLYTLNDTMIEWRDQIQTVKGVAGVEIQGIPDREVAVQIDTQKLQQYGIPWGMVVQAVQKMNERVPLGDLSYDSRNYQLMVKSLDDVKKLNDVLITRTRDGFPVYLKDVGEAKLGYSDPEYLPYYNGKPAILVNVNAQTGSDVPSMDKLITAKLGDLAAGLPKNVMFKTAFAQLEIVDKMFNDLTREMLIAIVAVIIVCMLGLNLLTAAFVALAIPVSIALGLIALPLAGVTLNEITIVGLIIVLGILVDDAVVVNDNIERRLSELGESPSDASVKGAKEVAISILTATLSTIFAFMPLLFLTGDVGSFIKPIPIVISCSMLASMAMSLTIIPIFREWHEKRRVQRQAKKGEGKPPGLLGKQIHTATQWYSGKMIPKVLKRPLLTALTGLLIGTASFGFALLTPIDLFPQAEDPNVNINVEMPVGTSFQETDRVLSSIAEWVLKQPEAETVSYGVGGKAPQLFSDITNMVSSSPTVGQIAVAGKEGEYNWEKTVQSWQEKLKKQHPGATITTNIPRLGTPVGAAVSVRISGEDLAELQTLSQQVKEKIARVDGTSGIKDNFGNQSYTLEFAVNEEAMKQHQVDYQTLTQTLRLMGDGLDIGDFDTGKQIIDVNLYMKNKNGNPSDLFQQINVTNDQGVQVPLSQLAELKPSFSIQKIQHYNLVRTVTVEADATGGKTATELNAEISALLGDMHFPEGYTWTLGGETSDQAEIFADLGSLFIIVIFLILLLITVQFYSLSAPVIIMTTVYLAAAGGVIGIFISGSSIGFMSIMGIISLAGIVVRNGIVLIEFIEDARREGVELKEAIIGATSARFRPILLTSLTAIIGLLPLALTGSILFRPMAYTIIFGLMFSTLLTLIVVPSLYMVVALYKEKRQKRKAKRDAGPGEPSGHLPEGPNNPLTM</sequence>
<feature type="transmembrane region" description="Helical" evidence="2">
    <location>
        <begin position="427"/>
        <end position="447"/>
    </location>
</feature>
<dbReference type="PANTHER" id="PTHR32063">
    <property type="match status" value="1"/>
</dbReference>